<evidence type="ECO:0000259" key="1">
    <source>
        <dbReference type="PROSITE" id="PS50206"/>
    </source>
</evidence>
<dbReference type="SMART" id="SM00450">
    <property type="entry name" value="RHOD"/>
    <property type="match status" value="1"/>
</dbReference>
<dbReference type="PANTHER" id="PTHR43031">
    <property type="entry name" value="FAD-DEPENDENT OXIDOREDUCTASE"/>
    <property type="match status" value="1"/>
</dbReference>
<evidence type="ECO:0000313" key="3">
    <source>
        <dbReference type="Proteomes" id="UP000078454"/>
    </source>
</evidence>
<dbReference type="InterPro" id="IPR050229">
    <property type="entry name" value="GlpE_sulfurtransferase"/>
</dbReference>
<dbReference type="RefSeq" id="WP_068670397.1">
    <property type="nucleotide sequence ID" value="NZ_LYPB01000091.1"/>
</dbReference>
<reference evidence="2 3" key="1">
    <citation type="submission" date="2016-05" db="EMBL/GenBank/DDBJ databases">
        <title>Paenibacillus sp. 1ZS3-15 nov., isolated from the rhizosphere soil.</title>
        <authorList>
            <person name="Zhang X.X."/>
            <person name="Zhang J."/>
        </authorList>
    </citation>
    <scope>NUCLEOTIDE SEQUENCE [LARGE SCALE GENOMIC DNA]</scope>
    <source>
        <strain evidence="2 3">1ZS3-15</strain>
    </source>
</reference>
<dbReference type="EMBL" id="LYPB01000091">
    <property type="protein sequence ID" value="OAS14092.1"/>
    <property type="molecule type" value="Genomic_DNA"/>
</dbReference>
<feature type="domain" description="Rhodanese" evidence="1">
    <location>
        <begin position="19"/>
        <end position="106"/>
    </location>
</feature>
<dbReference type="InterPro" id="IPR036873">
    <property type="entry name" value="Rhodanese-like_dom_sf"/>
</dbReference>
<gene>
    <name evidence="2" type="ORF">A8708_12080</name>
</gene>
<keyword evidence="2" id="KW-0808">Transferase</keyword>
<dbReference type="Pfam" id="PF00581">
    <property type="entry name" value="Rhodanese"/>
    <property type="match status" value="1"/>
</dbReference>
<comment type="caution">
    <text evidence="2">The sequence shown here is derived from an EMBL/GenBank/DDBJ whole genome shotgun (WGS) entry which is preliminary data.</text>
</comment>
<dbReference type="STRING" id="1850517.A8708_12080"/>
<dbReference type="PROSITE" id="PS50206">
    <property type="entry name" value="RHODANESE_3"/>
    <property type="match status" value="1"/>
</dbReference>
<organism evidence="2 3">
    <name type="scientific">Paenibacillus oryzisoli</name>
    <dbReference type="NCBI Taxonomy" id="1850517"/>
    <lineage>
        <taxon>Bacteria</taxon>
        <taxon>Bacillati</taxon>
        <taxon>Bacillota</taxon>
        <taxon>Bacilli</taxon>
        <taxon>Bacillales</taxon>
        <taxon>Paenibacillaceae</taxon>
        <taxon>Paenibacillus</taxon>
    </lineage>
</organism>
<dbReference type="SUPFAM" id="SSF52821">
    <property type="entry name" value="Rhodanese/Cell cycle control phosphatase"/>
    <property type="match status" value="1"/>
</dbReference>
<dbReference type="Gene3D" id="3.40.250.10">
    <property type="entry name" value="Rhodanese-like domain"/>
    <property type="match status" value="1"/>
</dbReference>
<dbReference type="PANTHER" id="PTHR43031:SF17">
    <property type="entry name" value="SULFURTRANSFERASE YTWF-RELATED"/>
    <property type="match status" value="1"/>
</dbReference>
<evidence type="ECO:0000313" key="2">
    <source>
        <dbReference type="EMBL" id="OAS14092.1"/>
    </source>
</evidence>
<dbReference type="GO" id="GO:0016740">
    <property type="term" value="F:transferase activity"/>
    <property type="evidence" value="ECO:0007669"/>
    <property type="project" value="UniProtKB-KW"/>
</dbReference>
<accession>A0A197ZZ18</accession>
<protein>
    <submittedName>
        <fullName evidence="2">Sulfurtransferase</fullName>
    </submittedName>
</protein>
<sequence length="107" mass="12541">MEIKRIYPQIFLQAVDENTLGDSVIIDVREPHEWEYYHMEEAKLIPMQQIPLRMGELPEDKDIYIVCAHGMRSMRVAEYLQENGFERVINVDGGMAAIGMFRGFQYD</sequence>
<proteinExistence type="predicted"/>
<keyword evidence="3" id="KW-1185">Reference proteome</keyword>
<dbReference type="CDD" id="cd00158">
    <property type="entry name" value="RHOD"/>
    <property type="match status" value="1"/>
</dbReference>
<dbReference type="Proteomes" id="UP000078454">
    <property type="component" value="Unassembled WGS sequence"/>
</dbReference>
<name>A0A197ZZ18_9BACL</name>
<dbReference type="AlphaFoldDB" id="A0A197ZZ18"/>
<dbReference type="InterPro" id="IPR001763">
    <property type="entry name" value="Rhodanese-like_dom"/>
</dbReference>
<dbReference type="OrthoDB" id="9800872at2"/>